<dbReference type="InterPro" id="IPR006266">
    <property type="entry name" value="UMP_CMP_kinase"/>
</dbReference>
<dbReference type="GO" id="GO:0005634">
    <property type="term" value="C:nucleus"/>
    <property type="evidence" value="ECO:0007669"/>
    <property type="project" value="UniProtKB-SubCell"/>
</dbReference>
<comment type="domain">
    <text evidence="9">Consists of three domains, a large central CORE domain and two small peripheral domains, NMPbind and LID, which undergo movements during catalysis. The LID domain closes over the site of phosphoryl transfer upon ATP binding. Assembling and dissambling the active center during each catalytic cycle provides an effective means to prevent ATP hydrolysis.</text>
</comment>
<dbReference type="RefSeq" id="XP_062630937.1">
    <property type="nucleotide sequence ID" value="XM_062774953.1"/>
</dbReference>
<accession>A0AAF1BKP8</accession>
<feature type="binding site" evidence="9">
    <location>
        <position position="197"/>
    </location>
    <ligand>
        <name>ATP</name>
        <dbReference type="ChEBI" id="CHEBI:30616"/>
    </ligand>
</feature>
<comment type="catalytic activity">
    <reaction evidence="8 9">
        <text>UMP + ATP = UDP + ADP</text>
        <dbReference type="Rhea" id="RHEA:24400"/>
        <dbReference type="ChEBI" id="CHEBI:30616"/>
        <dbReference type="ChEBI" id="CHEBI:57865"/>
        <dbReference type="ChEBI" id="CHEBI:58223"/>
        <dbReference type="ChEBI" id="CHEBI:456216"/>
        <dbReference type="EC" id="2.7.4.14"/>
    </reaction>
</comment>
<keyword evidence="5 9" id="KW-0067">ATP-binding</keyword>
<dbReference type="Pfam" id="PF13207">
    <property type="entry name" value="AAA_17"/>
    <property type="match status" value="1"/>
</dbReference>
<dbReference type="EC" id="2.7.4.14" evidence="9"/>
<keyword evidence="6 9" id="KW-0665">Pyrimidine biosynthesis</keyword>
<dbReference type="GeneID" id="87811588"/>
<feature type="binding site" evidence="9">
    <location>
        <position position="152"/>
    </location>
    <ligand>
        <name>ATP</name>
        <dbReference type="ChEBI" id="CHEBI:30616"/>
    </ligand>
</feature>
<feature type="binding site" evidence="9">
    <location>
        <position position="158"/>
    </location>
    <ligand>
        <name>a ribonucleoside 5'-phosphate</name>
        <dbReference type="ChEBI" id="CHEBI:58043"/>
    </ligand>
</feature>
<evidence type="ECO:0000256" key="9">
    <source>
        <dbReference type="HAMAP-Rule" id="MF_03172"/>
    </source>
</evidence>
<gene>
    <name evidence="10" type="primary">uck1</name>
    <name evidence="10" type="ORF">LOC62_06G008422</name>
</gene>
<dbReference type="GO" id="GO:0009123">
    <property type="term" value="P:nucleoside monophosphate metabolic process"/>
    <property type="evidence" value="ECO:0007669"/>
    <property type="project" value="UniProtKB-ARBA"/>
</dbReference>
<evidence type="ECO:0000256" key="8">
    <source>
        <dbReference type="ARBA" id="ARBA00048116"/>
    </source>
</evidence>
<feature type="region of interest" description="NMPbind" evidence="9">
    <location>
        <begin position="40"/>
        <end position="70"/>
    </location>
</feature>
<evidence type="ECO:0000256" key="4">
    <source>
        <dbReference type="ARBA" id="ARBA00022777"/>
    </source>
</evidence>
<dbReference type="AlphaFoldDB" id="A0AAF1BKP8"/>
<keyword evidence="11" id="KW-1185">Reference proteome</keyword>
<keyword evidence="3 9" id="KW-0547">Nucleotide-binding</keyword>
<sequence>MPAAFDPKLITVVFVLGGPGVGKGTQSALLVEDYGFKHLSAGDLLRAEQAREGSKYGELIRNNIKEGLIVPMEVTLKLVEQAINEAIAAPPSFPEGSHLAAGWQNGKGRFLIDGFPRQMDQALAFDEQVVPSAFVLYFATSEDVMVTRVMHRALTSGRADDNEESLRKRFRTFKETSLPVIDYYIEKNHVEVINGTPPIPEVYASVKAAVVKRLGADF</sequence>
<proteinExistence type="inferred from homology"/>
<dbReference type="EMBL" id="CP086719">
    <property type="protein sequence ID" value="WOO84911.1"/>
    <property type="molecule type" value="Genomic_DNA"/>
</dbReference>
<protein>
    <recommendedName>
        <fullName evidence="9">Uridylate kinase</fullName>
        <shortName evidence="9">UK</shortName>
        <ecNumber evidence="9">2.7.4.14</ecNumber>
    </recommendedName>
    <alternativeName>
        <fullName evidence="9">ATP:UMP phosphotransferase</fullName>
    </alternativeName>
    <alternativeName>
        <fullName evidence="9">Deoxycytidylate kinase</fullName>
        <shortName evidence="9">CK</shortName>
        <shortName evidence="9">dCMP kinase</shortName>
    </alternativeName>
    <alternativeName>
        <fullName evidence="9">Uridine monophosphate kinase</fullName>
        <shortName evidence="9">UMP kinase</shortName>
        <shortName evidence="9">UMPK</shortName>
    </alternativeName>
</protein>
<comment type="subunit">
    <text evidence="9">Monomer.</text>
</comment>
<feature type="binding site" evidence="9">
    <location>
        <begin position="20"/>
        <end position="25"/>
    </location>
    <ligand>
        <name>ATP</name>
        <dbReference type="ChEBI" id="CHEBI:30616"/>
    </ligand>
</feature>
<comment type="similarity">
    <text evidence="9">Belongs to the adenylate kinase family. UMP-CMP kinase subfamily.</text>
</comment>
<evidence type="ECO:0000256" key="2">
    <source>
        <dbReference type="ARBA" id="ARBA00022679"/>
    </source>
</evidence>
<feature type="region of interest" description="LID" evidence="9">
    <location>
        <begin position="151"/>
        <end position="161"/>
    </location>
</feature>
<evidence type="ECO:0000256" key="1">
    <source>
        <dbReference type="ARBA" id="ARBA00022490"/>
    </source>
</evidence>
<keyword evidence="7 9" id="KW-0539">Nucleus</keyword>
<evidence type="ECO:0000313" key="11">
    <source>
        <dbReference type="Proteomes" id="UP000827549"/>
    </source>
</evidence>
<comment type="function">
    <text evidence="9">Catalyzes the phosphorylation of pyrimidine nucleoside monophosphates at the expense of ATP. Plays an important role in de novo pyrimidine nucleotide biosynthesis. Has preference for UMP and dUMP as phosphate acceptors, but can also use CMP, dCMP and AMP.</text>
</comment>
<reference evidence="10" key="1">
    <citation type="submission" date="2023-10" db="EMBL/GenBank/DDBJ databases">
        <authorList>
            <person name="Noh H."/>
        </authorList>
    </citation>
    <scope>NUCLEOTIDE SEQUENCE</scope>
    <source>
        <strain evidence="10">DUCC4014</strain>
    </source>
</reference>
<dbReference type="InterPro" id="IPR027417">
    <property type="entry name" value="P-loop_NTPase"/>
</dbReference>
<feature type="binding site" evidence="9">
    <location>
        <position position="121"/>
    </location>
    <ligand>
        <name>a ribonucleoside 5'-phosphate</name>
        <dbReference type="ChEBI" id="CHEBI:58043"/>
    </ligand>
</feature>
<dbReference type="SUPFAM" id="SSF52540">
    <property type="entry name" value="P-loop containing nucleoside triphosphate hydrolases"/>
    <property type="match status" value="1"/>
</dbReference>
<keyword evidence="1 9" id="KW-0963">Cytoplasm</keyword>
<dbReference type="InterPro" id="IPR033690">
    <property type="entry name" value="Adenylat_kinase_CS"/>
</dbReference>
<dbReference type="PRINTS" id="PR00094">
    <property type="entry name" value="ADENYLTKNASE"/>
</dbReference>
<dbReference type="GO" id="GO:0019205">
    <property type="term" value="F:nucleobase-containing compound kinase activity"/>
    <property type="evidence" value="ECO:0007669"/>
    <property type="project" value="InterPro"/>
</dbReference>
<dbReference type="InterPro" id="IPR000850">
    <property type="entry name" value="Adenylat/UMP-CMP_kin"/>
</dbReference>
<dbReference type="PROSITE" id="PS00113">
    <property type="entry name" value="ADENYLATE_KINASE"/>
    <property type="match status" value="1"/>
</dbReference>
<feature type="binding site" evidence="9">
    <location>
        <begin position="114"/>
        <end position="117"/>
    </location>
    <ligand>
        <name>a ribonucleoside 5'-phosphate</name>
        <dbReference type="ChEBI" id="CHEBI:58043"/>
    </ligand>
</feature>
<dbReference type="GO" id="GO:0006207">
    <property type="term" value="P:'de novo' pyrimidine nucleobase biosynthetic process"/>
    <property type="evidence" value="ECO:0007669"/>
    <property type="project" value="InterPro"/>
</dbReference>
<evidence type="ECO:0000256" key="5">
    <source>
        <dbReference type="ARBA" id="ARBA00022840"/>
    </source>
</evidence>
<feature type="binding site" evidence="9">
    <location>
        <position position="169"/>
    </location>
    <ligand>
        <name>a ribonucleoside 5'-phosphate</name>
        <dbReference type="ChEBI" id="CHEBI:58043"/>
    </ligand>
</feature>
<keyword evidence="2 9" id="KW-0808">Transferase</keyword>
<dbReference type="HAMAP" id="MF_03172">
    <property type="entry name" value="Adenylate_kinase_UMP_CMP_kin"/>
    <property type="match status" value="1"/>
</dbReference>
<organism evidence="10 11">
    <name type="scientific">Vanrija pseudolonga</name>
    <dbReference type="NCBI Taxonomy" id="143232"/>
    <lineage>
        <taxon>Eukaryota</taxon>
        <taxon>Fungi</taxon>
        <taxon>Dikarya</taxon>
        <taxon>Basidiomycota</taxon>
        <taxon>Agaricomycotina</taxon>
        <taxon>Tremellomycetes</taxon>
        <taxon>Trichosporonales</taxon>
        <taxon>Trichosporonaceae</taxon>
        <taxon>Vanrija</taxon>
    </lineage>
</organism>
<comment type="subcellular location">
    <subcellularLocation>
        <location evidence="9">Cytoplasm</location>
    </subcellularLocation>
    <subcellularLocation>
        <location evidence="9">Nucleus</location>
    </subcellularLocation>
    <text evidence="9">Predominantly cytoplasmic.</text>
</comment>
<feature type="binding site" evidence="9">
    <location>
        <position position="46"/>
    </location>
    <ligand>
        <name>a ribonucleoside 5'-phosphate</name>
        <dbReference type="ChEBI" id="CHEBI:58043"/>
    </ligand>
</feature>
<dbReference type="GO" id="GO:0005737">
    <property type="term" value="C:cytoplasm"/>
    <property type="evidence" value="ECO:0007669"/>
    <property type="project" value="UniProtKB-SubCell"/>
</dbReference>
<evidence type="ECO:0000256" key="3">
    <source>
        <dbReference type="ARBA" id="ARBA00022741"/>
    </source>
</evidence>
<dbReference type="PANTHER" id="PTHR23359">
    <property type="entry name" value="NUCLEOTIDE KINASE"/>
    <property type="match status" value="1"/>
</dbReference>
<evidence type="ECO:0000256" key="7">
    <source>
        <dbReference type="ARBA" id="ARBA00023242"/>
    </source>
</evidence>
<dbReference type="GO" id="GO:0006221">
    <property type="term" value="P:pyrimidine nucleotide biosynthetic process"/>
    <property type="evidence" value="ECO:0007669"/>
    <property type="project" value="UniProtKB-UniRule"/>
</dbReference>
<feature type="binding site" evidence="9">
    <location>
        <begin position="68"/>
        <end position="70"/>
    </location>
    <ligand>
        <name>a ribonucleoside 5'-phosphate</name>
        <dbReference type="ChEBI" id="CHEBI:58043"/>
    </ligand>
</feature>
<comment type="cofactor">
    <cofactor evidence="9">
        <name>Mg(2+)</name>
        <dbReference type="ChEBI" id="CHEBI:18420"/>
    </cofactor>
    <text evidence="9">Binds 1 Mg(2+) ion per monomer.</text>
</comment>
<dbReference type="HAMAP" id="MF_00235">
    <property type="entry name" value="Adenylate_kinase_Adk"/>
    <property type="match status" value="1"/>
</dbReference>
<dbReference type="GO" id="GO:0005524">
    <property type="term" value="F:ATP binding"/>
    <property type="evidence" value="ECO:0007669"/>
    <property type="project" value="UniProtKB-KW"/>
</dbReference>
<dbReference type="GO" id="GO:0016776">
    <property type="term" value="F:phosphotransferase activity, phosphate group as acceptor"/>
    <property type="evidence" value="ECO:0007669"/>
    <property type="project" value="InterPro"/>
</dbReference>
<keyword evidence="4 9" id="KW-0418">Kinase</keyword>
<name>A0AAF1BKP8_9TREE</name>
<evidence type="ECO:0000256" key="6">
    <source>
        <dbReference type="ARBA" id="ARBA00022975"/>
    </source>
</evidence>
<evidence type="ECO:0000313" key="10">
    <source>
        <dbReference type="EMBL" id="WOO84911.1"/>
    </source>
</evidence>
<dbReference type="Proteomes" id="UP000827549">
    <property type="component" value="Chromosome 6"/>
</dbReference>
<dbReference type="Gene3D" id="3.40.50.300">
    <property type="entry name" value="P-loop containing nucleotide triphosphate hydrolases"/>
    <property type="match status" value="1"/>
</dbReference>
<dbReference type="CDD" id="cd01428">
    <property type="entry name" value="ADK"/>
    <property type="match status" value="1"/>
</dbReference>